<comment type="caution">
    <text evidence="8">The sequence shown here is derived from an EMBL/GenBank/DDBJ whole genome shotgun (WGS) entry which is preliminary data.</text>
</comment>
<evidence type="ECO:0000256" key="4">
    <source>
        <dbReference type="ARBA" id="ARBA00022833"/>
    </source>
</evidence>
<organism evidence="8 9">
    <name type="scientific">Folsomia candida</name>
    <name type="common">Springtail</name>
    <dbReference type="NCBI Taxonomy" id="158441"/>
    <lineage>
        <taxon>Eukaryota</taxon>
        <taxon>Metazoa</taxon>
        <taxon>Ecdysozoa</taxon>
        <taxon>Arthropoda</taxon>
        <taxon>Hexapoda</taxon>
        <taxon>Collembola</taxon>
        <taxon>Entomobryomorpha</taxon>
        <taxon>Isotomoidea</taxon>
        <taxon>Isotomidae</taxon>
        <taxon>Proisotominae</taxon>
        <taxon>Folsomia</taxon>
    </lineage>
</organism>
<dbReference type="Proteomes" id="UP000198287">
    <property type="component" value="Unassembled WGS sequence"/>
</dbReference>
<evidence type="ECO:0000256" key="1">
    <source>
        <dbReference type="ARBA" id="ARBA00022723"/>
    </source>
</evidence>
<dbReference type="OrthoDB" id="6077919at2759"/>
<protein>
    <submittedName>
        <fullName evidence="8">Zinc finger protein 93</fullName>
    </submittedName>
</protein>
<feature type="region of interest" description="Disordered" evidence="6">
    <location>
        <begin position="73"/>
        <end position="97"/>
    </location>
</feature>
<dbReference type="Gene3D" id="3.30.160.60">
    <property type="entry name" value="Classic Zinc Finger"/>
    <property type="match status" value="7"/>
</dbReference>
<accession>A0A226CUT1</accession>
<feature type="domain" description="C2H2-type" evidence="7">
    <location>
        <begin position="314"/>
        <end position="341"/>
    </location>
</feature>
<feature type="compositionally biased region" description="Basic and acidic residues" evidence="6">
    <location>
        <begin position="445"/>
        <end position="457"/>
    </location>
</feature>
<keyword evidence="4" id="KW-0862">Zinc</keyword>
<evidence type="ECO:0000256" key="6">
    <source>
        <dbReference type="SAM" id="MobiDB-lite"/>
    </source>
</evidence>
<dbReference type="EMBL" id="LNIX01000064">
    <property type="protein sequence ID" value="OXA37162.1"/>
    <property type="molecule type" value="Genomic_DNA"/>
</dbReference>
<feature type="domain" description="C2H2-type" evidence="7">
    <location>
        <begin position="230"/>
        <end position="258"/>
    </location>
</feature>
<feature type="domain" description="C2H2-type" evidence="7">
    <location>
        <begin position="404"/>
        <end position="434"/>
    </location>
</feature>
<feature type="compositionally biased region" description="Basic residues" evidence="6">
    <location>
        <begin position="73"/>
        <end position="83"/>
    </location>
</feature>
<feature type="domain" description="C2H2-type" evidence="7">
    <location>
        <begin position="171"/>
        <end position="198"/>
    </location>
</feature>
<dbReference type="OMA" id="ETPFECA"/>
<evidence type="ECO:0000256" key="2">
    <source>
        <dbReference type="ARBA" id="ARBA00022737"/>
    </source>
</evidence>
<dbReference type="PROSITE" id="PS50157">
    <property type="entry name" value="ZINC_FINGER_C2H2_2"/>
    <property type="match status" value="9"/>
</dbReference>
<dbReference type="InterPro" id="IPR036236">
    <property type="entry name" value="Znf_C2H2_sf"/>
</dbReference>
<dbReference type="PANTHER" id="PTHR24379:SF121">
    <property type="entry name" value="C2H2-TYPE DOMAIN-CONTAINING PROTEIN"/>
    <property type="match status" value="1"/>
</dbReference>
<sequence length="457" mass="52431">MDDHVDVKVEEQANDLVDEVKVEEDEGEFFFDYYNSYSPTNLEMRDPLDDLEDDDDDLSAFCITPDRLLKKERRGRKITRKRKTQDSSDTATSSKRLKIHNIRKPSLPHQLHLCPCCPSTFETIKAKNTHVSTTHPETSPYPCPICGRRHHFPTALAVHMVTRHETGEKKVSCDKCAKKFVLDQNFQRHIKLHEIEDVKPAVCDVCDSRFKDDARLAKHVEAAHAPRSVHVCDICGKQFDLVTGLKEHVKRLHGPKKVVCDTCGEKFVRRQALTSHRIKEHGADPFMCDQCGITFLRRSALVEHIKSHNGDKRHKCDICDVLFLTNRAMLYHRATHLNERPFPCPHCQHAFKLKVGLTRHIKRIHTPGYVAKIRCRCPHCDKGFNANYFLQVHIRQVHTGERPFACDKEGCGKAYAENKALKLHLRKAHGIEIEPKIKSRLPKSKKMEVSEGGGDKD</sequence>
<evidence type="ECO:0000313" key="9">
    <source>
        <dbReference type="Proteomes" id="UP000198287"/>
    </source>
</evidence>
<reference evidence="8 9" key="1">
    <citation type="submission" date="2015-12" db="EMBL/GenBank/DDBJ databases">
        <title>The genome of Folsomia candida.</title>
        <authorList>
            <person name="Faddeeva A."/>
            <person name="Derks M.F."/>
            <person name="Anvar Y."/>
            <person name="Smit S."/>
            <person name="Van Straalen N."/>
            <person name="Roelofs D."/>
        </authorList>
    </citation>
    <scope>NUCLEOTIDE SEQUENCE [LARGE SCALE GENOMIC DNA]</scope>
    <source>
        <strain evidence="8 9">VU population</strain>
        <tissue evidence="8">Whole body</tissue>
    </source>
</reference>
<dbReference type="InterPro" id="IPR013087">
    <property type="entry name" value="Znf_C2H2_type"/>
</dbReference>
<dbReference type="AlphaFoldDB" id="A0A226CUT1"/>
<gene>
    <name evidence="8" type="ORF">Fcan01_28088</name>
</gene>
<evidence type="ECO:0000256" key="3">
    <source>
        <dbReference type="ARBA" id="ARBA00022771"/>
    </source>
</evidence>
<keyword evidence="2" id="KW-0677">Repeat</keyword>
<evidence type="ECO:0000313" key="8">
    <source>
        <dbReference type="EMBL" id="OXA37162.1"/>
    </source>
</evidence>
<dbReference type="Pfam" id="PF00096">
    <property type="entry name" value="zf-C2H2"/>
    <property type="match status" value="3"/>
</dbReference>
<keyword evidence="3 5" id="KW-0863">Zinc-finger</keyword>
<dbReference type="PROSITE" id="PS00028">
    <property type="entry name" value="ZINC_FINGER_C2H2_1"/>
    <property type="match status" value="9"/>
</dbReference>
<dbReference type="SUPFAM" id="SSF57667">
    <property type="entry name" value="beta-beta-alpha zinc fingers"/>
    <property type="match status" value="5"/>
</dbReference>
<evidence type="ECO:0000256" key="5">
    <source>
        <dbReference type="PROSITE-ProRule" id="PRU00042"/>
    </source>
</evidence>
<feature type="domain" description="C2H2-type" evidence="7">
    <location>
        <begin position="141"/>
        <end position="170"/>
    </location>
</feature>
<feature type="domain" description="C2H2-type" evidence="7">
    <location>
        <begin position="258"/>
        <end position="285"/>
    </location>
</feature>
<proteinExistence type="predicted"/>
<name>A0A226CUT1_FOLCA</name>
<keyword evidence="9" id="KW-1185">Reference proteome</keyword>
<feature type="domain" description="C2H2-type" evidence="7">
    <location>
        <begin position="286"/>
        <end position="313"/>
    </location>
</feature>
<feature type="domain" description="C2H2-type" evidence="7">
    <location>
        <begin position="342"/>
        <end position="366"/>
    </location>
</feature>
<dbReference type="GO" id="GO:0008270">
    <property type="term" value="F:zinc ion binding"/>
    <property type="evidence" value="ECO:0007669"/>
    <property type="project" value="UniProtKB-KW"/>
</dbReference>
<feature type="domain" description="C2H2-type" evidence="7">
    <location>
        <begin position="375"/>
        <end position="403"/>
    </location>
</feature>
<evidence type="ECO:0000259" key="7">
    <source>
        <dbReference type="PROSITE" id="PS50157"/>
    </source>
</evidence>
<feature type="region of interest" description="Disordered" evidence="6">
    <location>
        <begin position="436"/>
        <end position="457"/>
    </location>
</feature>
<dbReference type="PANTHER" id="PTHR24379">
    <property type="entry name" value="KRAB AND ZINC FINGER DOMAIN-CONTAINING"/>
    <property type="match status" value="1"/>
</dbReference>
<dbReference type="Pfam" id="PF13912">
    <property type="entry name" value="zf-C2H2_6"/>
    <property type="match status" value="3"/>
</dbReference>
<dbReference type="SMART" id="SM00355">
    <property type="entry name" value="ZnF_C2H2"/>
    <property type="match status" value="11"/>
</dbReference>
<keyword evidence="1" id="KW-0479">Metal-binding</keyword>